<reference evidence="17" key="2">
    <citation type="submission" date="2019-02" db="EMBL/GenBank/DDBJ databases">
        <title>Opniocepnalus argus Var Kimnra genome.</title>
        <authorList>
            <person name="Zhou C."/>
            <person name="Xiao S."/>
        </authorList>
    </citation>
    <scope>NUCLEOTIDE SEQUENCE [LARGE SCALE GENOMIC DNA]</scope>
</reference>
<keyword evidence="9 14" id="KW-1133">Transmembrane helix</keyword>
<dbReference type="GO" id="GO:0001508">
    <property type="term" value="P:action potential"/>
    <property type="evidence" value="ECO:0007669"/>
    <property type="project" value="TreeGrafter"/>
</dbReference>
<keyword evidence="7" id="KW-0851">Voltage-gated channel</keyword>
<keyword evidence="10" id="KW-0406">Ion transport</keyword>
<dbReference type="InterPro" id="IPR003971">
    <property type="entry name" value="K_chnl_volt-dep_Kv5/Kv9"/>
</dbReference>
<evidence type="ECO:0000256" key="14">
    <source>
        <dbReference type="SAM" id="Phobius"/>
    </source>
</evidence>
<dbReference type="PRINTS" id="PR00169">
    <property type="entry name" value="KCHANNEL"/>
</dbReference>
<evidence type="ECO:0000256" key="8">
    <source>
        <dbReference type="ARBA" id="ARBA00022958"/>
    </source>
</evidence>
<dbReference type="Pfam" id="PF02214">
    <property type="entry name" value="BTB_2"/>
    <property type="match status" value="1"/>
</dbReference>
<dbReference type="InterPro" id="IPR005821">
    <property type="entry name" value="Ion_trans_dom"/>
</dbReference>
<dbReference type="EMBL" id="CM015718">
    <property type="protein sequence ID" value="KAF3692355.1"/>
    <property type="molecule type" value="Genomic_DNA"/>
</dbReference>
<evidence type="ECO:0000256" key="4">
    <source>
        <dbReference type="ARBA" id="ARBA00022538"/>
    </source>
</evidence>
<keyword evidence="3" id="KW-1003">Cell membrane</keyword>
<accession>A0A6G1PQ02</accession>
<evidence type="ECO:0000256" key="11">
    <source>
        <dbReference type="ARBA" id="ARBA00023136"/>
    </source>
</evidence>
<dbReference type="Gene3D" id="1.10.287.70">
    <property type="match status" value="1"/>
</dbReference>
<dbReference type="Proteomes" id="UP000503349">
    <property type="component" value="Chromosome 7"/>
</dbReference>
<protein>
    <submittedName>
        <fullName evidence="16">Potassium voltage-gated channel subfamily V member 1 Voltage-gated potassium channel subunit Kv8.1</fullName>
    </submittedName>
</protein>
<organism evidence="16 17">
    <name type="scientific">Channa argus</name>
    <name type="common">Northern snakehead</name>
    <name type="synonym">Ophicephalus argus</name>
    <dbReference type="NCBI Taxonomy" id="215402"/>
    <lineage>
        <taxon>Eukaryota</taxon>
        <taxon>Metazoa</taxon>
        <taxon>Chordata</taxon>
        <taxon>Craniata</taxon>
        <taxon>Vertebrata</taxon>
        <taxon>Euteleostomi</taxon>
        <taxon>Actinopterygii</taxon>
        <taxon>Neopterygii</taxon>
        <taxon>Teleostei</taxon>
        <taxon>Neoteleostei</taxon>
        <taxon>Acanthomorphata</taxon>
        <taxon>Anabantaria</taxon>
        <taxon>Anabantiformes</taxon>
        <taxon>Channoidei</taxon>
        <taxon>Channidae</taxon>
        <taxon>Channa</taxon>
    </lineage>
</organism>
<dbReference type="InterPro" id="IPR003968">
    <property type="entry name" value="K_chnl_volt-dep_Kv"/>
</dbReference>
<keyword evidence="5 14" id="KW-0812">Transmembrane</keyword>
<reference evidence="16 17" key="1">
    <citation type="submission" date="2019-02" db="EMBL/GenBank/DDBJ databases">
        <title>Opniocepnalus argus genome.</title>
        <authorList>
            <person name="Zhou C."/>
            <person name="Xiao S."/>
        </authorList>
    </citation>
    <scope>NUCLEOTIDE SEQUENCE [LARGE SCALE GENOMIC DNA]</scope>
    <source>
        <strain evidence="16">OARG1902GOOAL</strain>
        <tissue evidence="16">Muscle</tissue>
    </source>
</reference>
<evidence type="ECO:0000256" key="10">
    <source>
        <dbReference type="ARBA" id="ARBA00023065"/>
    </source>
</evidence>
<evidence type="ECO:0000259" key="15">
    <source>
        <dbReference type="SMART" id="SM00225"/>
    </source>
</evidence>
<dbReference type="FunFam" id="1.10.287.70:FF:000005">
    <property type="entry name" value="potassium voltage-gated channel subfamily G member 1"/>
    <property type="match status" value="1"/>
</dbReference>
<evidence type="ECO:0000256" key="3">
    <source>
        <dbReference type="ARBA" id="ARBA00022475"/>
    </source>
</evidence>
<dbReference type="GO" id="GO:0005249">
    <property type="term" value="F:voltage-gated potassium channel activity"/>
    <property type="evidence" value="ECO:0007669"/>
    <property type="project" value="InterPro"/>
</dbReference>
<keyword evidence="2" id="KW-0813">Transport</keyword>
<dbReference type="GO" id="GO:0051260">
    <property type="term" value="P:protein homooligomerization"/>
    <property type="evidence" value="ECO:0007669"/>
    <property type="project" value="InterPro"/>
</dbReference>
<feature type="compositionally biased region" description="Low complexity" evidence="13">
    <location>
        <begin position="9"/>
        <end position="20"/>
    </location>
</feature>
<dbReference type="PANTHER" id="PTHR11537">
    <property type="entry name" value="VOLTAGE-GATED POTASSIUM CHANNEL"/>
    <property type="match status" value="1"/>
</dbReference>
<feature type="transmembrane region" description="Helical" evidence="14">
    <location>
        <begin position="402"/>
        <end position="426"/>
    </location>
</feature>
<evidence type="ECO:0000256" key="1">
    <source>
        <dbReference type="ARBA" id="ARBA00004651"/>
    </source>
</evidence>
<sequence length="500" mass="55891">MSFPSSSVAGAAPFSTSASPASLDSNVFFSETTASCCRDSLNFIIINVGGSRYVLSQELLASYPETRLGKLACCSRDSALELCDDADFLENEFFFDRNSQTFQYVMNYYRTGHLHVMEELCEISFLQEIEYWGIDEIRINPCCRERYYRRKDQKETLDVRREFETDSSEEDFVGAACPTLRRRLWELLEKPESSRAARAFGSLSMFFVVVSVINMVLISLDLGEDFGVSVVGLGAPLLFDTLEYVCVVWFTGELALRFICVRDKCRFSRSIPNVIDLLAILPFYVTLAVENLHGGSTELENMGRVVQVLRLLRSLRMLKLGRHSTGLRSLGMTIAQCYEEVGLLLLFLGVGISIFATLVFALEHDVPATTLTSVPAAWWWATTSMTTVGYGDIRPDTVVGKVLAFLCILSGILILALPIAIINDRFSACYFTMKMKEAAMRHGEMLKRLARGSVGETGEGPVGRGVNLRDAYARSILELVRLQGQERASTRSSGGEELWW</sequence>
<dbReference type="PANTHER" id="PTHR11537:SF38">
    <property type="entry name" value="POTASSIUM VOLTAGE-GATED CHANNEL SUBFAMILY V MEMBER 1"/>
    <property type="match status" value="1"/>
</dbReference>
<keyword evidence="4" id="KW-0633">Potassium transport</keyword>
<proteinExistence type="predicted"/>
<dbReference type="SUPFAM" id="SSF54695">
    <property type="entry name" value="POZ domain"/>
    <property type="match status" value="1"/>
</dbReference>
<dbReference type="GO" id="GO:0008076">
    <property type="term" value="C:voltage-gated potassium channel complex"/>
    <property type="evidence" value="ECO:0007669"/>
    <property type="project" value="InterPro"/>
</dbReference>
<dbReference type="InterPro" id="IPR003131">
    <property type="entry name" value="T1-type_BTB"/>
</dbReference>
<dbReference type="Pfam" id="PF00520">
    <property type="entry name" value="Ion_trans"/>
    <property type="match status" value="1"/>
</dbReference>
<dbReference type="PRINTS" id="PR01494">
    <property type="entry name" value="KV9CHANNEL"/>
</dbReference>
<evidence type="ECO:0000256" key="5">
    <source>
        <dbReference type="ARBA" id="ARBA00022692"/>
    </source>
</evidence>
<dbReference type="InterPro" id="IPR000210">
    <property type="entry name" value="BTB/POZ_dom"/>
</dbReference>
<feature type="transmembrane region" description="Helical" evidence="14">
    <location>
        <begin position="341"/>
        <end position="362"/>
    </location>
</feature>
<dbReference type="Gene3D" id="3.30.710.10">
    <property type="entry name" value="Potassium Channel Kv1.1, Chain A"/>
    <property type="match status" value="1"/>
</dbReference>
<comment type="subcellular location">
    <subcellularLocation>
        <location evidence="1">Cell membrane</location>
        <topology evidence="1">Multi-pass membrane protein</topology>
    </subcellularLocation>
</comment>
<keyword evidence="8" id="KW-0630">Potassium</keyword>
<dbReference type="SMART" id="SM00225">
    <property type="entry name" value="BTB"/>
    <property type="match status" value="1"/>
</dbReference>
<feature type="region of interest" description="Disordered" evidence="13">
    <location>
        <begin position="1"/>
        <end position="20"/>
    </location>
</feature>
<feature type="transmembrane region" description="Helical" evidence="14">
    <location>
        <begin position="226"/>
        <end position="250"/>
    </location>
</feature>
<dbReference type="OrthoDB" id="296522at2759"/>
<evidence type="ECO:0000313" key="17">
    <source>
        <dbReference type="Proteomes" id="UP000503349"/>
    </source>
</evidence>
<evidence type="ECO:0000256" key="9">
    <source>
        <dbReference type="ARBA" id="ARBA00022989"/>
    </source>
</evidence>
<keyword evidence="17" id="KW-1185">Reference proteome</keyword>
<keyword evidence="11 14" id="KW-0472">Membrane</keyword>
<dbReference type="InterPro" id="IPR011333">
    <property type="entry name" value="SKP1/BTB/POZ_sf"/>
</dbReference>
<dbReference type="Gene3D" id="1.20.120.350">
    <property type="entry name" value="Voltage-gated potassium channels. Chain C"/>
    <property type="match status" value="1"/>
</dbReference>
<keyword evidence="12 16" id="KW-0407">Ion channel</keyword>
<keyword evidence="6" id="KW-0631">Potassium channel</keyword>
<evidence type="ECO:0000256" key="7">
    <source>
        <dbReference type="ARBA" id="ARBA00022882"/>
    </source>
</evidence>
<feature type="domain" description="BTB" evidence="15">
    <location>
        <begin position="42"/>
        <end position="149"/>
    </location>
</feature>
<evidence type="ECO:0000256" key="12">
    <source>
        <dbReference type="ARBA" id="ARBA00023303"/>
    </source>
</evidence>
<feature type="transmembrane region" description="Helical" evidence="14">
    <location>
        <begin position="199"/>
        <end position="220"/>
    </location>
</feature>
<evidence type="ECO:0000256" key="2">
    <source>
        <dbReference type="ARBA" id="ARBA00022448"/>
    </source>
</evidence>
<dbReference type="InterPro" id="IPR027359">
    <property type="entry name" value="Volt_channel_dom_sf"/>
</dbReference>
<dbReference type="AlphaFoldDB" id="A0A6G1PQ02"/>
<dbReference type="PRINTS" id="PR01491">
    <property type="entry name" value="KVCHANNEL"/>
</dbReference>
<dbReference type="InterPro" id="IPR028325">
    <property type="entry name" value="VG_K_chnl"/>
</dbReference>
<evidence type="ECO:0000313" key="16">
    <source>
        <dbReference type="EMBL" id="KAF3692355.1"/>
    </source>
</evidence>
<name>A0A6G1PQ02_CHAAH</name>
<gene>
    <name evidence="16" type="ORF">EXN66_Car008031</name>
</gene>
<dbReference type="CDD" id="cd18424">
    <property type="entry name" value="BTB_POZ_KCNV1"/>
    <property type="match status" value="1"/>
</dbReference>
<evidence type="ECO:0000256" key="13">
    <source>
        <dbReference type="SAM" id="MobiDB-lite"/>
    </source>
</evidence>
<evidence type="ECO:0000256" key="6">
    <source>
        <dbReference type="ARBA" id="ARBA00022826"/>
    </source>
</evidence>
<dbReference type="SUPFAM" id="SSF81324">
    <property type="entry name" value="Voltage-gated potassium channels"/>
    <property type="match status" value="1"/>
</dbReference>